<dbReference type="Proteomes" id="UP000694727">
    <property type="component" value="Unplaced"/>
</dbReference>
<proteinExistence type="predicted"/>
<feature type="chain" id="PRO_5044684304" evidence="1">
    <location>
        <begin position="29"/>
        <end position="81"/>
    </location>
</feature>
<accession>A0A8D0T7X5</accession>
<dbReference type="Proteomes" id="UP000694571">
    <property type="component" value="Unplaced"/>
</dbReference>
<organism evidence="2 3">
    <name type="scientific">Sus scrofa</name>
    <name type="common">Pig</name>
    <dbReference type="NCBI Taxonomy" id="9823"/>
    <lineage>
        <taxon>Eukaryota</taxon>
        <taxon>Metazoa</taxon>
        <taxon>Chordata</taxon>
        <taxon>Craniata</taxon>
        <taxon>Vertebrata</taxon>
        <taxon>Euteleostomi</taxon>
        <taxon>Mammalia</taxon>
        <taxon>Eutheria</taxon>
        <taxon>Laurasiatheria</taxon>
        <taxon>Artiodactyla</taxon>
        <taxon>Suina</taxon>
        <taxon>Suidae</taxon>
        <taxon>Sus</taxon>
    </lineage>
</organism>
<gene>
    <name evidence="2" type="primary">HPSE</name>
</gene>
<evidence type="ECO:0000313" key="3">
    <source>
        <dbReference type="Proteomes" id="UP000694727"/>
    </source>
</evidence>
<sequence>MLLRWKPGLPLALLLLLGLLSPCSPGLSGRPVPAKDVAVLEFSTQRPVHLLSPAFLSVTIDGNLATDPRFLTFLGSRSIGF</sequence>
<feature type="signal peptide" evidence="1">
    <location>
        <begin position="1"/>
        <end position="28"/>
    </location>
</feature>
<dbReference type="AlphaFoldDB" id="A0A8D0T7X5"/>
<name>A0A8D0T7X5_PIG</name>
<protein>
    <submittedName>
        <fullName evidence="2">Heparanase</fullName>
    </submittedName>
</protein>
<keyword evidence="1" id="KW-0732">Signal</keyword>
<dbReference type="Ensembl" id="ENSSSCT00025097496.1">
    <property type="protein sequence ID" value="ENSSSCP00025042808.1"/>
    <property type="gene ID" value="ENSSSCG00025070421.1"/>
</dbReference>
<dbReference type="Ensembl" id="ENSSSCT00050072963.1">
    <property type="protein sequence ID" value="ENSSSCP00050031403.1"/>
    <property type="gene ID" value="ENSSSCG00050053525.1"/>
</dbReference>
<evidence type="ECO:0000256" key="1">
    <source>
        <dbReference type="SAM" id="SignalP"/>
    </source>
</evidence>
<reference evidence="2" key="1">
    <citation type="submission" date="2025-05" db="UniProtKB">
        <authorList>
            <consortium name="Ensembl"/>
        </authorList>
    </citation>
    <scope>IDENTIFICATION</scope>
</reference>
<evidence type="ECO:0000313" key="2">
    <source>
        <dbReference type="Ensembl" id="ENSSSCP00025042808.1"/>
    </source>
</evidence>